<dbReference type="InterPro" id="IPR011009">
    <property type="entry name" value="Kinase-like_dom_sf"/>
</dbReference>
<dbReference type="AlphaFoldDB" id="A0A8S9K8X1"/>
<evidence type="ECO:0000259" key="1">
    <source>
        <dbReference type="PROSITE" id="PS50011"/>
    </source>
</evidence>
<dbReference type="SUPFAM" id="SSF56112">
    <property type="entry name" value="Protein kinase-like (PK-like)"/>
    <property type="match status" value="1"/>
</dbReference>
<accession>A0A8S9K8X1</accession>
<sequence>MHSFTDFEANCDLRGDLHGYCSEDTKSFLLWKQRLEIMLRAAQGLAYLHELQVIYGDFKS</sequence>
<dbReference type="EMBL" id="QGKY02000190">
    <property type="protein sequence ID" value="KAF2591460.1"/>
    <property type="molecule type" value="Genomic_DNA"/>
</dbReference>
<reference evidence="2" key="1">
    <citation type="submission" date="2019-12" db="EMBL/GenBank/DDBJ databases">
        <title>Genome sequencing and annotation of Brassica cretica.</title>
        <authorList>
            <person name="Studholme D.J."/>
            <person name="Sarris P.F."/>
        </authorList>
    </citation>
    <scope>NUCLEOTIDE SEQUENCE</scope>
    <source>
        <strain evidence="2">PFS-102/07</strain>
        <tissue evidence="2">Leaf</tissue>
    </source>
</reference>
<dbReference type="Gene3D" id="1.10.510.10">
    <property type="entry name" value="Transferase(Phosphotransferase) domain 1"/>
    <property type="match status" value="1"/>
</dbReference>
<feature type="domain" description="Protein kinase" evidence="1">
    <location>
        <begin position="1"/>
        <end position="60"/>
    </location>
</feature>
<evidence type="ECO:0000313" key="2">
    <source>
        <dbReference type="EMBL" id="KAF2591460.1"/>
    </source>
</evidence>
<dbReference type="GO" id="GO:0005524">
    <property type="term" value="F:ATP binding"/>
    <property type="evidence" value="ECO:0007669"/>
    <property type="project" value="InterPro"/>
</dbReference>
<gene>
    <name evidence="2" type="ORF">F2Q70_00041007</name>
</gene>
<dbReference type="InterPro" id="IPR000719">
    <property type="entry name" value="Prot_kinase_dom"/>
</dbReference>
<name>A0A8S9K8X1_BRACR</name>
<dbReference type="GO" id="GO:0004672">
    <property type="term" value="F:protein kinase activity"/>
    <property type="evidence" value="ECO:0007669"/>
    <property type="project" value="InterPro"/>
</dbReference>
<comment type="caution">
    <text evidence="2">The sequence shown here is derived from an EMBL/GenBank/DDBJ whole genome shotgun (WGS) entry which is preliminary data.</text>
</comment>
<organism evidence="2">
    <name type="scientific">Brassica cretica</name>
    <name type="common">Mustard</name>
    <dbReference type="NCBI Taxonomy" id="69181"/>
    <lineage>
        <taxon>Eukaryota</taxon>
        <taxon>Viridiplantae</taxon>
        <taxon>Streptophyta</taxon>
        <taxon>Embryophyta</taxon>
        <taxon>Tracheophyta</taxon>
        <taxon>Spermatophyta</taxon>
        <taxon>Magnoliopsida</taxon>
        <taxon>eudicotyledons</taxon>
        <taxon>Gunneridae</taxon>
        <taxon>Pentapetalae</taxon>
        <taxon>rosids</taxon>
        <taxon>malvids</taxon>
        <taxon>Brassicales</taxon>
        <taxon>Brassicaceae</taxon>
        <taxon>Brassiceae</taxon>
        <taxon>Brassica</taxon>
    </lineage>
</organism>
<proteinExistence type="predicted"/>
<dbReference type="PROSITE" id="PS50011">
    <property type="entry name" value="PROTEIN_KINASE_DOM"/>
    <property type="match status" value="1"/>
</dbReference>
<protein>
    <recommendedName>
        <fullName evidence="1">Protein kinase domain-containing protein</fullName>
    </recommendedName>
</protein>